<comment type="similarity">
    <text evidence="1">Belongs to the short-chain dehydrogenases/reductases (SDR) family.</text>
</comment>
<dbReference type="Pfam" id="PF00106">
    <property type="entry name" value="adh_short"/>
    <property type="match status" value="1"/>
</dbReference>
<dbReference type="Proteomes" id="UP000092583">
    <property type="component" value="Unassembled WGS sequence"/>
</dbReference>
<dbReference type="SUPFAM" id="SSF51735">
    <property type="entry name" value="NAD(P)-binding Rossmann-fold domains"/>
    <property type="match status" value="1"/>
</dbReference>
<gene>
    <name evidence="3" type="ORF">L486_07962</name>
</gene>
<name>A0A1B9IG60_9TREE</name>
<evidence type="ECO:0000313" key="4">
    <source>
        <dbReference type="Proteomes" id="UP000092583"/>
    </source>
</evidence>
<dbReference type="EMBL" id="KI669470">
    <property type="protein sequence ID" value="OCF54414.1"/>
    <property type="molecule type" value="Genomic_DNA"/>
</dbReference>
<dbReference type="InterPro" id="IPR002347">
    <property type="entry name" value="SDR_fam"/>
</dbReference>
<protein>
    <recommendedName>
        <fullName evidence="5">Short-chain dehydrogenase</fullName>
    </recommendedName>
</protein>
<reference evidence="3 4" key="1">
    <citation type="submission" date="2013-07" db="EMBL/GenBank/DDBJ databases">
        <title>The Genome Sequence of Kwoniella mangroviensis CBS10435.</title>
        <authorList>
            <consortium name="The Broad Institute Genome Sequencing Platform"/>
            <person name="Cuomo C."/>
            <person name="Litvintseva A."/>
            <person name="Chen Y."/>
            <person name="Heitman J."/>
            <person name="Sun S."/>
            <person name="Springer D."/>
            <person name="Dromer F."/>
            <person name="Young S.K."/>
            <person name="Zeng Q."/>
            <person name="Gargeya S."/>
            <person name="Fitzgerald M."/>
            <person name="Abouelleil A."/>
            <person name="Alvarado L."/>
            <person name="Berlin A.M."/>
            <person name="Chapman S.B."/>
            <person name="Dewar J."/>
            <person name="Goldberg J."/>
            <person name="Griggs A."/>
            <person name="Gujja S."/>
            <person name="Hansen M."/>
            <person name="Howarth C."/>
            <person name="Imamovic A."/>
            <person name="Larimer J."/>
            <person name="McCowan C."/>
            <person name="Murphy C."/>
            <person name="Pearson M."/>
            <person name="Priest M."/>
            <person name="Roberts A."/>
            <person name="Saif S."/>
            <person name="Shea T."/>
            <person name="Sykes S."/>
            <person name="Wortman J."/>
            <person name="Nusbaum C."/>
            <person name="Birren B."/>
        </authorList>
    </citation>
    <scope>NUCLEOTIDE SEQUENCE [LARGE SCALE GENOMIC DNA]</scope>
    <source>
        <strain evidence="3 4">CBS 10435</strain>
    </source>
</reference>
<reference evidence="4" key="2">
    <citation type="submission" date="2013-12" db="EMBL/GenBank/DDBJ databases">
        <title>Evolution of pathogenesis and genome organization in the Tremellales.</title>
        <authorList>
            <person name="Cuomo C."/>
            <person name="Litvintseva A."/>
            <person name="Heitman J."/>
            <person name="Chen Y."/>
            <person name="Sun S."/>
            <person name="Springer D."/>
            <person name="Dromer F."/>
            <person name="Young S."/>
            <person name="Zeng Q."/>
            <person name="Chapman S."/>
            <person name="Gujja S."/>
            <person name="Saif S."/>
            <person name="Birren B."/>
        </authorList>
    </citation>
    <scope>NUCLEOTIDE SEQUENCE [LARGE SCALE GENOMIC DNA]</scope>
    <source>
        <strain evidence="4">CBS 10435</strain>
    </source>
</reference>
<dbReference type="GO" id="GO:0016491">
    <property type="term" value="F:oxidoreductase activity"/>
    <property type="evidence" value="ECO:0007669"/>
    <property type="project" value="UniProtKB-KW"/>
</dbReference>
<dbReference type="InterPro" id="IPR036291">
    <property type="entry name" value="NAD(P)-bd_dom_sf"/>
</dbReference>
<dbReference type="STRING" id="1331196.A0A1B9IG60"/>
<dbReference type="OrthoDB" id="5336600at2759"/>
<keyword evidence="4" id="KW-1185">Reference proteome</keyword>
<dbReference type="PANTHER" id="PTHR43669:SF4">
    <property type="entry name" value="SHORT-CHAIN DEHYDROGENASE"/>
    <property type="match status" value="1"/>
</dbReference>
<sequence>MSKIALILGCGKGIGTTIADSFHSAGYNVASVSRTPRTFTTQDRVHLIADFANPDSIEPLFDQVENRWGKAPDVVVYNAYANVLTRNDPLSASSKDFIAAFNINTTSPYSAAFIARERNNSVRYIYTGNALDNLIDPNITILGVGKSASAHWIQAAAKAEGLRPAQFYYCDQRKPDGSPCYTDLRGDAQAELYLKLAESKEQKEPNIVFRA</sequence>
<evidence type="ECO:0000313" key="3">
    <source>
        <dbReference type="EMBL" id="OCF54414.1"/>
    </source>
</evidence>
<accession>A0A1B9IG60</accession>
<evidence type="ECO:0000256" key="2">
    <source>
        <dbReference type="ARBA" id="ARBA00023002"/>
    </source>
</evidence>
<evidence type="ECO:0008006" key="5">
    <source>
        <dbReference type="Google" id="ProtNLM"/>
    </source>
</evidence>
<dbReference type="PANTHER" id="PTHR43669">
    <property type="entry name" value="5-KETO-D-GLUCONATE 5-REDUCTASE"/>
    <property type="match status" value="1"/>
</dbReference>
<evidence type="ECO:0000256" key="1">
    <source>
        <dbReference type="ARBA" id="ARBA00006484"/>
    </source>
</evidence>
<dbReference type="CDD" id="cd05233">
    <property type="entry name" value="SDR_c"/>
    <property type="match status" value="1"/>
</dbReference>
<dbReference type="Gene3D" id="3.40.50.720">
    <property type="entry name" value="NAD(P)-binding Rossmann-like Domain"/>
    <property type="match status" value="1"/>
</dbReference>
<keyword evidence="2" id="KW-0560">Oxidoreductase</keyword>
<proteinExistence type="inferred from homology"/>
<dbReference type="AlphaFoldDB" id="A0A1B9IG60"/>
<organism evidence="3 4">
    <name type="scientific">Kwoniella mangroviensis CBS 10435</name>
    <dbReference type="NCBI Taxonomy" id="1331196"/>
    <lineage>
        <taxon>Eukaryota</taxon>
        <taxon>Fungi</taxon>
        <taxon>Dikarya</taxon>
        <taxon>Basidiomycota</taxon>
        <taxon>Agaricomycotina</taxon>
        <taxon>Tremellomycetes</taxon>
        <taxon>Tremellales</taxon>
        <taxon>Cryptococcaceae</taxon>
        <taxon>Kwoniella</taxon>
    </lineage>
</organism>